<evidence type="ECO:0000313" key="2">
    <source>
        <dbReference type="EMBL" id="AVO43674.1"/>
    </source>
</evidence>
<feature type="signal peptide" evidence="1">
    <location>
        <begin position="1"/>
        <end position="25"/>
    </location>
</feature>
<gene>
    <name evidence="2" type="ORF">C6569_00455</name>
</gene>
<sequence>MAVVRHALRLVVVLGTVLAAAGAAAQDVRHSAIPDFDAVAAANRGFGGFYVAGGFGYGTAAHRDFTIVDGFACPGAGVPYLGPVSLGGGSGCRTSAGLSGLTVHAMAGWNFGGPQGWISGIEIRGRLGREAGSGRLGGSSIVSIPGLAPYTNTASGTYRASIDNSLAVTGRWGYAFSGFMPFVKAGLGMARLSEQVDFDATGSRSCTVGPPVSCTSGGRVASRTSRWLPAAVFGAGLEVPLGRAFIRLDGELEAVFSPSQNLTQTLAGQALVTVTGTGTGVTPTTVGQASLRSENWVLSRRIMLSGGFRF</sequence>
<dbReference type="AlphaFoldDB" id="A0A2S0N6A0"/>
<evidence type="ECO:0000313" key="3">
    <source>
        <dbReference type="Proteomes" id="UP000237889"/>
    </source>
</evidence>
<keyword evidence="3" id="KW-1185">Reference proteome</keyword>
<protein>
    <recommendedName>
        <fullName evidence="4">Outer membrane protein beta-barrel domain-containing protein</fullName>
    </recommendedName>
</protein>
<dbReference type="KEGG" id="phr:C6569_00455"/>
<keyword evidence="1" id="KW-0732">Signal</keyword>
<organism evidence="2 3">
    <name type="scientific">Phreatobacter cathodiphilus</name>
    <dbReference type="NCBI Taxonomy" id="1868589"/>
    <lineage>
        <taxon>Bacteria</taxon>
        <taxon>Pseudomonadati</taxon>
        <taxon>Pseudomonadota</taxon>
        <taxon>Alphaproteobacteria</taxon>
        <taxon>Hyphomicrobiales</taxon>
        <taxon>Phreatobacteraceae</taxon>
        <taxon>Phreatobacter</taxon>
    </lineage>
</organism>
<dbReference type="Gene3D" id="2.40.160.20">
    <property type="match status" value="1"/>
</dbReference>
<evidence type="ECO:0000256" key="1">
    <source>
        <dbReference type="SAM" id="SignalP"/>
    </source>
</evidence>
<dbReference type="EMBL" id="CP027668">
    <property type="protein sequence ID" value="AVO43674.1"/>
    <property type="molecule type" value="Genomic_DNA"/>
</dbReference>
<accession>A0A2S0N6A0</accession>
<evidence type="ECO:0008006" key="4">
    <source>
        <dbReference type="Google" id="ProtNLM"/>
    </source>
</evidence>
<dbReference type="InterPro" id="IPR011250">
    <property type="entry name" value="OMP/PagP_B-barrel"/>
</dbReference>
<dbReference type="SUPFAM" id="SSF56925">
    <property type="entry name" value="OMPA-like"/>
    <property type="match status" value="1"/>
</dbReference>
<dbReference type="Proteomes" id="UP000237889">
    <property type="component" value="Chromosome"/>
</dbReference>
<reference evidence="2 3" key="1">
    <citation type="submission" date="2018-03" db="EMBL/GenBank/DDBJ databases">
        <title>Genome sequencing of Phreatobacter sp.</title>
        <authorList>
            <person name="Kim S.-J."/>
            <person name="Heo J."/>
            <person name="Kwon S.-W."/>
        </authorList>
    </citation>
    <scope>NUCLEOTIDE SEQUENCE [LARGE SCALE GENOMIC DNA]</scope>
    <source>
        <strain evidence="2 3">S-12</strain>
    </source>
</reference>
<name>A0A2S0N6A0_9HYPH</name>
<feature type="chain" id="PRO_5015708333" description="Outer membrane protein beta-barrel domain-containing protein" evidence="1">
    <location>
        <begin position="26"/>
        <end position="310"/>
    </location>
</feature>
<proteinExistence type="predicted"/>